<organism evidence="2 3">
    <name type="scientific">Zea mays</name>
    <name type="common">Maize</name>
    <dbReference type="NCBI Taxonomy" id="4577"/>
    <lineage>
        <taxon>Eukaryota</taxon>
        <taxon>Viridiplantae</taxon>
        <taxon>Streptophyta</taxon>
        <taxon>Embryophyta</taxon>
        <taxon>Tracheophyta</taxon>
        <taxon>Spermatophyta</taxon>
        <taxon>Magnoliopsida</taxon>
        <taxon>Liliopsida</taxon>
        <taxon>Poales</taxon>
        <taxon>Poaceae</taxon>
        <taxon>PACMAD clade</taxon>
        <taxon>Panicoideae</taxon>
        <taxon>Andropogonodae</taxon>
        <taxon>Andropogoneae</taxon>
        <taxon>Tripsacinae</taxon>
        <taxon>Zea</taxon>
    </lineage>
</organism>
<evidence type="ECO:0000313" key="2">
    <source>
        <dbReference type="EMBL" id="PWZ38783.1"/>
    </source>
</evidence>
<dbReference type="AlphaFoldDB" id="A0A3L6FWC0"/>
<feature type="compositionally biased region" description="Low complexity" evidence="1">
    <location>
        <begin position="7"/>
        <end position="24"/>
    </location>
</feature>
<gene>
    <name evidence="2" type="ORF">Zm00014a_025758</name>
</gene>
<dbReference type="Proteomes" id="UP000251960">
    <property type="component" value="Chromosome 2"/>
</dbReference>
<reference evidence="2 3" key="1">
    <citation type="journal article" date="2018" name="Nat. Genet.">
        <title>Extensive intraspecific gene order and gene structural variations between Mo17 and other maize genomes.</title>
        <authorList>
            <person name="Sun S."/>
            <person name="Zhou Y."/>
            <person name="Chen J."/>
            <person name="Shi J."/>
            <person name="Zhao H."/>
            <person name="Zhao H."/>
            <person name="Song W."/>
            <person name="Zhang M."/>
            <person name="Cui Y."/>
            <person name="Dong X."/>
            <person name="Liu H."/>
            <person name="Ma X."/>
            <person name="Jiao Y."/>
            <person name="Wang B."/>
            <person name="Wei X."/>
            <person name="Stein J.C."/>
            <person name="Glaubitz J.C."/>
            <person name="Lu F."/>
            <person name="Yu G."/>
            <person name="Liang C."/>
            <person name="Fengler K."/>
            <person name="Li B."/>
            <person name="Rafalski A."/>
            <person name="Schnable P.S."/>
            <person name="Ware D.H."/>
            <person name="Buckler E.S."/>
            <person name="Lai J."/>
        </authorList>
    </citation>
    <scope>NUCLEOTIDE SEQUENCE [LARGE SCALE GENOMIC DNA]</scope>
    <source>
        <strain evidence="3">cv. Missouri 17</strain>
        <tissue evidence="2">Seedling</tissue>
    </source>
</reference>
<comment type="caution">
    <text evidence="2">The sequence shown here is derived from an EMBL/GenBank/DDBJ whole genome shotgun (WGS) entry which is preliminary data.</text>
</comment>
<evidence type="ECO:0000313" key="3">
    <source>
        <dbReference type="Proteomes" id="UP000251960"/>
    </source>
</evidence>
<feature type="region of interest" description="Disordered" evidence="1">
    <location>
        <begin position="1"/>
        <end position="45"/>
    </location>
</feature>
<evidence type="ECO:0000256" key="1">
    <source>
        <dbReference type="SAM" id="MobiDB-lite"/>
    </source>
</evidence>
<sequence>MARTVMQARGRSRASGSARLSGQSRKARRNALRNPANTAGTARSSMEVPLCTAALKRLLIACRCRTGEGRFASFYPSPRR</sequence>
<feature type="compositionally biased region" description="Polar residues" evidence="1">
    <location>
        <begin position="35"/>
        <end position="44"/>
    </location>
</feature>
<proteinExistence type="predicted"/>
<protein>
    <submittedName>
        <fullName evidence="2">Uncharacterized protein</fullName>
    </submittedName>
</protein>
<dbReference type="EMBL" id="NCVQ01000003">
    <property type="protein sequence ID" value="PWZ38783.1"/>
    <property type="molecule type" value="Genomic_DNA"/>
</dbReference>
<accession>A0A3L6FWC0</accession>
<name>A0A3L6FWC0_MAIZE</name>